<sequence length="339" mass="37414">MFSRLRLRALAVLLSCGAIFPLQAASQPEGHFAEQQLRHIATYFPGRMAGSPAEMLTADYLQHQFSSMGYESNKRDFTASYPYRLQDGQITPHKVTATTVIAAREGKVPQQIVIVTQADTFMPVSDSDRQHNLGGLTLQGADDNASGLGVMLELAQRLSKVPLHYSLRFVALSGEENGHQGEADYLARLKPEEKKNTLLVINLDSLIVGDKLYFDSGSHTPEAVARQTRDRALAIARQHGLAVASNGKAVKNQPTDDLFDKAGIPLLRVRATNWELGNKDGQQQRAISRHFPAGTTRHQASLDNLAYLDRWLPGRITQRTRSTVKILLPLVTELANPKT</sequence>
<proteinExistence type="predicted"/>
<dbReference type="MEROPS" id="M28.005"/>
<dbReference type="GO" id="GO:0046872">
    <property type="term" value="F:metal ion binding"/>
    <property type="evidence" value="ECO:0007669"/>
    <property type="project" value="UniProtKB-KW"/>
</dbReference>
<accession>D8MW59</accession>
<evidence type="ECO:0000313" key="9">
    <source>
        <dbReference type="EMBL" id="CAX61066.1"/>
    </source>
</evidence>
<name>D8MW59_ERWBE</name>
<feature type="chain" id="PRO_5003118292" evidence="7">
    <location>
        <begin position="25"/>
        <end position="339"/>
    </location>
</feature>
<dbReference type="GO" id="GO:0008235">
    <property type="term" value="F:metalloexopeptidase activity"/>
    <property type="evidence" value="ECO:0007669"/>
    <property type="project" value="InterPro"/>
</dbReference>
<dbReference type="SUPFAM" id="SSF53187">
    <property type="entry name" value="Zn-dependent exopeptidases"/>
    <property type="match status" value="1"/>
</dbReference>
<gene>
    <name evidence="9" type="primary">iap</name>
    <name evidence="9" type="ordered locus">EbC_35350</name>
</gene>
<dbReference type="InterPro" id="IPR007484">
    <property type="entry name" value="Peptidase_M28"/>
</dbReference>
<evidence type="ECO:0000313" key="10">
    <source>
        <dbReference type="Proteomes" id="UP000008793"/>
    </source>
</evidence>
<evidence type="ECO:0000256" key="2">
    <source>
        <dbReference type="ARBA" id="ARBA00022670"/>
    </source>
</evidence>
<dbReference type="GO" id="GO:0004177">
    <property type="term" value="F:aminopeptidase activity"/>
    <property type="evidence" value="ECO:0007669"/>
    <property type="project" value="UniProtKB-KW"/>
</dbReference>
<evidence type="ECO:0000256" key="7">
    <source>
        <dbReference type="SAM" id="SignalP"/>
    </source>
</evidence>
<feature type="signal peptide" evidence="7">
    <location>
        <begin position="1"/>
        <end position="24"/>
    </location>
</feature>
<reference evidence="9 10" key="1">
    <citation type="journal article" date="2010" name="BMC Genomics">
        <title>Genome comparison of the epiphytic bacteria Erwinia billingiae and E. tasmaniensis with the pear pathogen E. pyrifoliae.</title>
        <authorList>
            <person name="Kube M."/>
            <person name="Migdoll A.M."/>
            <person name="Gehring I."/>
            <person name="Heitmann K."/>
            <person name="Mayer Y."/>
            <person name="Kuhl H."/>
            <person name="Knaust F."/>
            <person name="Geider K."/>
            <person name="Reinhardt R."/>
        </authorList>
    </citation>
    <scope>NUCLEOTIDE SEQUENCE [LARGE SCALE GENOMIC DNA]</scope>
    <source>
        <strain evidence="9 10">Eb661</strain>
    </source>
</reference>
<evidence type="ECO:0000256" key="6">
    <source>
        <dbReference type="ARBA" id="ARBA00022833"/>
    </source>
</evidence>
<dbReference type="AlphaFoldDB" id="D8MW59"/>
<keyword evidence="2" id="KW-0645">Protease</keyword>
<dbReference type="Proteomes" id="UP000008793">
    <property type="component" value="Chromosome"/>
</dbReference>
<dbReference type="NCBIfam" id="NF007568">
    <property type="entry name" value="PRK10199.1"/>
    <property type="match status" value="1"/>
</dbReference>
<dbReference type="PANTHER" id="PTHR12147">
    <property type="entry name" value="METALLOPEPTIDASE M28 FAMILY MEMBER"/>
    <property type="match status" value="1"/>
</dbReference>
<keyword evidence="3" id="KW-0479">Metal-binding</keyword>
<dbReference type="Pfam" id="PF04389">
    <property type="entry name" value="Peptidase_M28"/>
    <property type="match status" value="1"/>
</dbReference>
<keyword evidence="10" id="KW-1185">Reference proteome</keyword>
<dbReference type="Gene3D" id="3.40.630.10">
    <property type="entry name" value="Zn peptidases"/>
    <property type="match status" value="1"/>
</dbReference>
<dbReference type="FunFam" id="3.40.630.10:FF:000038">
    <property type="entry name" value="Alkaline phosphatase isozyme conversion"/>
    <property type="match status" value="1"/>
</dbReference>
<dbReference type="PANTHER" id="PTHR12147:SF56">
    <property type="entry name" value="AMINOPEPTIDASE YDR415C-RELATED"/>
    <property type="match status" value="1"/>
</dbReference>
<dbReference type="STRING" id="634500.EbC_35350"/>
<dbReference type="eggNOG" id="COG2234">
    <property type="taxonomic scope" value="Bacteria"/>
</dbReference>
<keyword evidence="4 7" id="KW-0732">Signal</keyword>
<keyword evidence="1" id="KW-0031">Aminopeptidase</keyword>
<evidence type="ECO:0000256" key="3">
    <source>
        <dbReference type="ARBA" id="ARBA00022723"/>
    </source>
</evidence>
<feature type="domain" description="Peptidase M28" evidence="8">
    <location>
        <begin position="100"/>
        <end position="311"/>
    </location>
</feature>
<protein>
    <submittedName>
        <fullName evidence="9">Alkaline phosphatase isozyme conversion peptidase</fullName>
    </submittedName>
</protein>
<evidence type="ECO:0000256" key="5">
    <source>
        <dbReference type="ARBA" id="ARBA00022801"/>
    </source>
</evidence>
<dbReference type="GO" id="GO:0006508">
    <property type="term" value="P:proteolysis"/>
    <property type="evidence" value="ECO:0007669"/>
    <property type="project" value="UniProtKB-KW"/>
</dbReference>
<dbReference type="KEGG" id="ebi:EbC_35350"/>
<evidence type="ECO:0000256" key="4">
    <source>
        <dbReference type="ARBA" id="ARBA00022729"/>
    </source>
</evidence>
<evidence type="ECO:0000259" key="8">
    <source>
        <dbReference type="Pfam" id="PF04389"/>
    </source>
</evidence>
<keyword evidence="5" id="KW-0378">Hydrolase</keyword>
<dbReference type="GeneID" id="90513497"/>
<dbReference type="EMBL" id="FP236843">
    <property type="protein sequence ID" value="CAX61066.1"/>
    <property type="molecule type" value="Genomic_DNA"/>
</dbReference>
<dbReference type="RefSeq" id="WP_013203550.1">
    <property type="nucleotide sequence ID" value="NC_014306.1"/>
</dbReference>
<dbReference type="HOGENOM" id="CLU_049425_1_0_6"/>
<organism evidence="10">
    <name type="scientific">Erwinia billingiae (strain Eb661)</name>
    <dbReference type="NCBI Taxonomy" id="634500"/>
    <lineage>
        <taxon>Bacteria</taxon>
        <taxon>Pseudomonadati</taxon>
        <taxon>Pseudomonadota</taxon>
        <taxon>Gammaproteobacteria</taxon>
        <taxon>Enterobacterales</taxon>
        <taxon>Erwiniaceae</taxon>
        <taxon>Erwinia</taxon>
    </lineage>
</organism>
<evidence type="ECO:0000256" key="1">
    <source>
        <dbReference type="ARBA" id="ARBA00022438"/>
    </source>
</evidence>
<keyword evidence="6" id="KW-0862">Zinc</keyword>
<dbReference type="InterPro" id="IPR045175">
    <property type="entry name" value="M28_fam"/>
</dbReference>